<dbReference type="EMBL" id="KB206890">
    <property type="protein sequence ID" value="ELP86998.1"/>
    <property type="molecule type" value="Genomic_DNA"/>
</dbReference>
<protein>
    <submittedName>
        <fullName evidence="2">COP9 signalosome complex subunit, putative</fullName>
    </submittedName>
</protein>
<reference evidence="2 3" key="1">
    <citation type="submission" date="2012-10" db="EMBL/GenBank/DDBJ databases">
        <authorList>
            <person name="Zafar N."/>
            <person name="Inman J."/>
            <person name="Hall N."/>
            <person name="Lorenzi H."/>
            <person name="Caler E."/>
        </authorList>
    </citation>
    <scope>NUCLEOTIDE SEQUENCE [LARGE SCALE GENOMIC DNA]</scope>
    <source>
        <strain evidence="2 3">IP1</strain>
    </source>
</reference>
<gene>
    <name evidence="2" type="ORF">EIN_318470</name>
</gene>
<dbReference type="AlphaFoldDB" id="A0A0A1U2V5"/>
<dbReference type="Gene3D" id="1.25.40.570">
    <property type="match status" value="1"/>
</dbReference>
<proteinExistence type="predicted"/>
<sequence length="228" mass="26320">MRKLQQLCGRVNFNERSVTHPKVHGVIMQSCGKVKMSNSDFAGAKNDFFDSFKSFDEAGLPERIDSLKYTILAHMLSLSTIDIFQAQEVKSYQTHQDLVSVYQIYLAFNNNNAPEFLKKLKESGEHFYTQNYIKEFVPILIEKFQRKTIVKLTSCFKRVKLPFLSKKLILSEDQVELLVLQMIFDGSLKAKIDQFDRFLVMTEEQSITTRKYLALASMCKSLSESIKA</sequence>
<dbReference type="InterPro" id="IPR000717">
    <property type="entry name" value="PCI_dom"/>
</dbReference>
<dbReference type="SUPFAM" id="SSF46785">
    <property type="entry name" value="Winged helix' DNA-binding domain"/>
    <property type="match status" value="1"/>
</dbReference>
<evidence type="ECO:0000259" key="1">
    <source>
        <dbReference type="PROSITE" id="PS50250"/>
    </source>
</evidence>
<dbReference type="PROSITE" id="PS50250">
    <property type="entry name" value="PCI"/>
    <property type="match status" value="1"/>
</dbReference>
<dbReference type="PANTHER" id="PTHR10678">
    <property type="entry name" value="26S PROTEASOME NON-ATPASE REGULATORY SUBUNIT 11/COP9 SIGNALOSOME COMPLEX SUBUNIT 2"/>
    <property type="match status" value="1"/>
</dbReference>
<dbReference type="RefSeq" id="XP_004253769.1">
    <property type="nucleotide sequence ID" value="XM_004253721.1"/>
</dbReference>
<dbReference type="GeneID" id="14885959"/>
<dbReference type="KEGG" id="eiv:EIN_318470"/>
<dbReference type="Pfam" id="PF01399">
    <property type="entry name" value="PCI"/>
    <property type="match status" value="1"/>
</dbReference>
<evidence type="ECO:0000313" key="2">
    <source>
        <dbReference type="EMBL" id="ELP86998.1"/>
    </source>
</evidence>
<evidence type="ECO:0000313" key="3">
    <source>
        <dbReference type="Proteomes" id="UP000014680"/>
    </source>
</evidence>
<name>A0A0A1U2V5_ENTIV</name>
<accession>A0A0A1U2V5</accession>
<dbReference type="VEuPathDB" id="AmoebaDB:EIN_318470"/>
<dbReference type="InterPro" id="IPR050871">
    <property type="entry name" value="26S_Proteasome/COP9_Components"/>
</dbReference>
<dbReference type="OMA" id="TICSHHA"/>
<feature type="domain" description="PCI" evidence="1">
    <location>
        <begin position="37"/>
        <end position="206"/>
    </location>
</feature>
<organism evidence="2 3">
    <name type="scientific">Entamoeba invadens IP1</name>
    <dbReference type="NCBI Taxonomy" id="370355"/>
    <lineage>
        <taxon>Eukaryota</taxon>
        <taxon>Amoebozoa</taxon>
        <taxon>Evosea</taxon>
        <taxon>Archamoebae</taxon>
        <taxon>Mastigamoebida</taxon>
        <taxon>Entamoebidae</taxon>
        <taxon>Entamoeba</taxon>
    </lineage>
</organism>
<dbReference type="InterPro" id="IPR036390">
    <property type="entry name" value="WH_DNA-bd_sf"/>
</dbReference>
<keyword evidence="3" id="KW-1185">Reference proteome</keyword>
<dbReference type="OrthoDB" id="194139at2759"/>
<dbReference type="Proteomes" id="UP000014680">
    <property type="component" value="Unassembled WGS sequence"/>
</dbReference>
<dbReference type="SMART" id="SM00088">
    <property type="entry name" value="PINT"/>
    <property type="match status" value="1"/>
</dbReference>